<accession>A0A377XZB1</accession>
<evidence type="ECO:0000313" key="2">
    <source>
        <dbReference type="EMBL" id="STT92807.1"/>
    </source>
</evidence>
<proteinExistence type="predicted"/>
<keyword evidence="1" id="KW-0472">Membrane</keyword>
<gene>
    <name evidence="2" type="ORF">NCTC5052_01191</name>
</gene>
<keyword evidence="1" id="KW-1133">Transmembrane helix</keyword>
<dbReference type="EMBL" id="UGLJ01000002">
    <property type="protein sequence ID" value="STT92807.1"/>
    <property type="molecule type" value="Genomic_DNA"/>
</dbReference>
<protein>
    <submittedName>
        <fullName evidence="2">Uncharacterized protein</fullName>
    </submittedName>
</protein>
<organism evidence="2 3">
    <name type="scientific">Klebsiella pneumoniae</name>
    <dbReference type="NCBI Taxonomy" id="573"/>
    <lineage>
        <taxon>Bacteria</taxon>
        <taxon>Pseudomonadati</taxon>
        <taxon>Pseudomonadota</taxon>
        <taxon>Gammaproteobacteria</taxon>
        <taxon>Enterobacterales</taxon>
        <taxon>Enterobacteriaceae</taxon>
        <taxon>Klebsiella/Raoultella group</taxon>
        <taxon>Klebsiella</taxon>
        <taxon>Klebsiella pneumoniae complex</taxon>
    </lineage>
</organism>
<keyword evidence="1" id="KW-0812">Transmembrane</keyword>
<evidence type="ECO:0000313" key="3">
    <source>
        <dbReference type="Proteomes" id="UP000254103"/>
    </source>
</evidence>
<dbReference type="RefSeq" id="WP_040223794.1">
    <property type="nucleotide sequence ID" value="NZ_JBMOXM010000026.1"/>
</dbReference>
<evidence type="ECO:0000256" key="1">
    <source>
        <dbReference type="SAM" id="Phobius"/>
    </source>
</evidence>
<name>A0A377XZB1_KLEPN</name>
<dbReference type="Proteomes" id="UP000254103">
    <property type="component" value="Unassembled WGS sequence"/>
</dbReference>
<dbReference type="AlphaFoldDB" id="A0A377XZB1"/>
<reference evidence="2 3" key="1">
    <citation type="submission" date="2018-06" db="EMBL/GenBank/DDBJ databases">
        <authorList>
            <consortium name="Pathogen Informatics"/>
            <person name="Doyle S."/>
        </authorList>
    </citation>
    <scope>NUCLEOTIDE SEQUENCE [LARGE SCALE GENOMIC DNA]</scope>
    <source>
        <strain evidence="2 3">NCTC5052</strain>
    </source>
</reference>
<sequence>MIIGALILTIIGLLLAIMAGSLSANNLSPVPAMLGVIGSIIVIAALALAHGPGKVNAPDSPLVTQEAGK</sequence>
<feature type="transmembrane region" description="Helical" evidence="1">
    <location>
        <begin position="33"/>
        <end position="51"/>
    </location>
</feature>